<feature type="transmembrane region" description="Helical" evidence="1">
    <location>
        <begin position="100"/>
        <end position="127"/>
    </location>
</feature>
<dbReference type="Proteomes" id="UP000228777">
    <property type="component" value="Unassembled WGS sequence"/>
</dbReference>
<evidence type="ECO:0000313" key="3">
    <source>
        <dbReference type="Proteomes" id="UP000228777"/>
    </source>
</evidence>
<keyword evidence="1" id="KW-0472">Membrane</keyword>
<evidence type="ECO:0000256" key="1">
    <source>
        <dbReference type="SAM" id="Phobius"/>
    </source>
</evidence>
<sequence length="128" mass="15140">MEASAKQNIILSWLIWHFFETPKGILNAFKNFLIFNFNYFSIPFHFKTLFSHWRRYKELYGKSIVDIKQNFKALTFNLISRVLGAIVRLVTILVGLAVEVFIFIIGLLIFIGWLLLPIFLIILIWFLI</sequence>
<accession>A0A2M6Z3L9</accession>
<name>A0A2M6Z3L9_9BACT</name>
<proteinExistence type="predicted"/>
<feature type="transmembrane region" description="Helical" evidence="1">
    <location>
        <begin position="71"/>
        <end position="94"/>
    </location>
</feature>
<gene>
    <name evidence="2" type="ORF">COS93_01175</name>
</gene>
<comment type="caution">
    <text evidence="2">The sequence shown here is derived from an EMBL/GenBank/DDBJ whole genome shotgun (WGS) entry which is preliminary data.</text>
</comment>
<protein>
    <submittedName>
        <fullName evidence="2">Uncharacterized protein</fullName>
    </submittedName>
</protein>
<organism evidence="2 3">
    <name type="scientific">bacterium (Candidatus Gribaldobacteria) CG07_land_8_20_14_0_80_33_18</name>
    <dbReference type="NCBI Taxonomy" id="2014272"/>
    <lineage>
        <taxon>Bacteria</taxon>
        <taxon>Candidatus Gribaldobacteria</taxon>
    </lineage>
</organism>
<keyword evidence="1" id="KW-0812">Transmembrane</keyword>
<keyword evidence="1" id="KW-1133">Transmembrane helix</keyword>
<dbReference type="EMBL" id="PEWP01000020">
    <property type="protein sequence ID" value="PIU46976.1"/>
    <property type="molecule type" value="Genomic_DNA"/>
</dbReference>
<evidence type="ECO:0000313" key="2">
    <source>
        <dbReference type="EMBL" id="PIU46976.1"/>
    </source>
</evidence>
<dbReference type="AlphaFoldDB" id="A0A2M6Z3L9"/>
<reference evidence="3" key="1">
    <citation type="submission" date="2017-09" db="EMBL/GenBank/DDBJ databases">
        <title>Depth-based differentiation of microbial function through sediment-hosted aquifers and enrichment of novel symbionts in the deep terrestrial subsurface.</title>
        <authorList>
            <person name="Probst A.J."/>
            <person name="Ladd B."/>
            <person name="Jarett J.K."/>
            <person name="Geller-Mcgrath D.E."/>
            <person name="Sieber C.M.K."/>
            <person name="Emerson J.B."/>
            <person name="Anantharaman K."/>
            <person name="Thomas B.C."/>
            <person name="Malmstrom R."/>
            <person name="Stieglmeier M."/>
            <person name="Klingl A."/>
            <person name="Woyke T."/>
            <person name="Ryan C.M."/>
            <person name="Banfield J.F."/>
        </authorList>
    </citation>
    <scope>NUCLEOTIDE SEQUENCE [LARGE SCALE GENOMIC DNA]</scope>
</reference>